<protein>
    <submittedName>
        <fullName evidence="2">Predicted dithiol-disulfide isomerase, DsbA family</fullName>
    </submittedName>
</protein>
<sequence length="213" mass="23328">MQVEIWSDIVCPWCYIGKRRFEKALESFEHADEVEVTWRSFQLDPGFPRGEGVPVYDALSAKMGAPREQVRAMTEQVTQVAAQEGLEYDFASGVMVNTFDAHRLVHLAQSRGLGDAAHERFMDAQLVQARDLSDPENLVAVAVEIGLEEGEVREVLAGDAFTAEVEADIDTARQLGATGVPFFVMDRAFGVSGAQPVEVFASALEKAHQAARG</sequence>
<dbReference type="EMBL" id="FQZK01000001">
    <property type="protein sequence ID" value="SHI42919.1"/>
    <property type="molecule type" value="Genomic_DNA"/>
</dbReference>
<keyword evidence="3" id="KW-1185">Reference proteome</keyword>
<dbReference type="SUPFAM" id="SSF52833">
    <property type="entry name" value="Thioredoxin-like"/>
    <property type="match status" value="1"/>
</dbReference>
<dbReference type="AlphaFoldDB" id="A0A1M6B2E4"/>
<dbReference type="PANTHER" id="PTHR13887:SF41">
    <property type="entry name" value="THIOREDOXIN SUPERFAMILY PROTEIN"/>
    <property type="match status" value="1"/>
</dbReference>
<dbReference type="OrthoDB" id="9799122at2"/>
<dbReference type="PANTHER" id="PTHR13887">
    <property type="entry name" value="GLUTATHIONE S-TRANSFERASE KAPPA"/>
    <property type="match status" value="1"/>
</dbReference>
<dbReference type="GO" id="GO:0016853">
    <property type="term" value="F:isomerase activity"/>
    <property type="evidence" value="ECO:0007669"/>
    <property type="project" value="UniProtKB-KW"/>
</dbReference>
<accession>A0A1M6B2E4</accession>
<organism evidence="2 3">
    <name type="scientific">Nocardiopsis flavescens</name>
    <dbReference type="NCBI Taxonomy" id="758803"/>
    <lineage>
        <taxon>Bacteria</taxon>
        <taxon>Bacillati</taxon>
        <taxon>Actinomycetota</taxon>
        <taxon>Actinomycetes</taxon>
        <taxon>Streptosporangiales</taxon>
        <taxon>Nocardiopsidaceae</taxon>
        <taxon>Nocardiopsis</taxon>
    </lineage>
</organism>
<dbReference type="GO" id="GO:0016491">
    <property type="term" value="F:oxidoreductase activity"/>
    <property type="evidence" value="ECO:0007669"/>
    <property type="project" value="InterPro"/>
</dbReference>
<gene>
    <name evidence="2" type="ORF">SAMN05421803_101195</name>
</gene>
<reference evidence="2 3" key="1">
    <citation type="submission" date="2016-11" db="EMBL/GenBank/DDBJ databases">
        <authorList>
            <person name="Jaros S."/>
            <person name="Januszkiewicz K."/>
            <person name="Wedrychowicz H."/>
        </authorList>
    </citation>
    <scope>NUCLEOTIDE SEQUENCE [LARGE SCALE GENOMIC DNA]</scope>
    <source>
        <strain evidence="2 3">CGMCC 4.5723</strain>
    </source>
</reference>
<name>A0A1M6B2E4_9ACTN</name>
<keyword evidence="2" id="KW-0413">Isomerase</keyword>
<dbReference type="Gene3D" id="3.40.30.10">
    <property type="entry name" value="Glutaredoxin"/>
    <property type="match status" value="1"/>
</dbReference>
<feature type="domain" description="DSBA-like thioredoxin" evidence="1">
    <location>
        <begin position="2"/>
        <end position="204"/>
    </location>
</feature>
<evidence type="ECO:0000259" key="1">
    <source>
        <dbReference type="Pfam" id="PF01323"/>
    </source>
</evidence>
<dbReference type="Proteomes" id="UP000184452">
    <property type="component" value="Unassembled WGS sequence"/>
</dbReference>
<dbReference type="InterPro" id="IPR036249">
    <property type="entry name" value="Thioredoxin-like_sf"/>
</dbReference>
<proteinExistence type="predicted"/>
<dbReference type="Pfam" id="PF01323">
    <property type="entry name" value="DSBA"/>
    <property type="match status" value="1"/>
</dbReference>
<dbReference type="STRING" id="758803.SAMN05421803_101195"/>
<evidence type="ECO:0000313" key="3">
    <source>
        <dbReference type="Proteomes" id="UP000184452"/>
    </source>
</evidence>
<dbReference type="RefSeq" id="WP_073373931.1">
    <property type="nucleotide sequence ID" value="NZ_FQZK01000001.1"/>
</dbReference>
<dbReference type="CDD" id="cd03024">
    <property type="entry name" value="DsbA_FrnE"/>
    <property type="match status" value="1"/>
</dbReference>
<evidence type="ECO:0000313" key="2">
    <source>
        <dbReference type="EMBL" id="SHI42919.1"/>
    </source>
</evidence>
<dbReference type="InterPro" id="IPR001853">
    <property type="entry name" value="DSBA-like_thioredoxin_dom"/>
</dbReference>